<dbReference type="FunFam" id="2.30.30.1040:FF:000001">
    <property type="entry name" value="Auxin response factor"/>
    <property type="match status" value="1"/>
</dbReference>
<keyword evidence="4 9" id="KW-0805">Transcription regulation</keyword>
<dbReference type="InterPro" id="IPR010525">
    <property type="entry name" value="ARF_dom"/>
</dbReference>
<dbReference type="InterPro" id="IPR044835">
    <property type="entry name" value="ARF_plant"/>
</dbReference>
<dbReference type="PROSITE" id="PS50863">
    <property type="entry name" value="B3"/>
    <property type="match status" value="1"/>
</dbReference>
<feature type="domain" description="TF-B3" evidence="10">
    <location>
        <begin position="177"/>
        <end position="279"/>
    </location>
</feature>
<comment type="function">
    <text evidence="1 9">Auxin response factors (ARFs) are transcriptional factors that bind specifically to the DNA sequence 5'-TGTCTC-3' found in the auxin-responsive promoter elements (AuxREs).</text>
</comment>
<accession>A0AAV8Q3B5</accession>
<dbReference type="GO" id="GO:0003677">
    <property type="term" value="F:DNA binding"/>
    <property type="evidence" value="ECO:0007669"/>
    <property type="project" value="UniProtKB-KW"/>
</dbReference>
<dbReference type="GO" id="GO:0006355">
    <property type="term" value="P:regulation of DNA-templated transcription"/>
    <property type="evidence" value="ECO:0007669"/>
    <property type="project" value="InterPro"/>
</dbReference>
<keyword evidence="12" id="KW-1185">Reference proteome</keyword>
<dbReference type="EMBL" id="JAQQAF010000002">
    <property type="protein sequence ID" value="KAJ8505242.1"/>
    <property type="molecule type" value="Genomic_DNA"/>
</dbReference>
<dbReference type="GO" id="GO:0009734">
    <property type="term" value="P:auxin-activated signaling pathway"/>
    <property type="evidence" value="ECO:0007669"/>
    <property type="project" value="UniProtKB-KW"/>
</dbReference>
<evidence type="ECO:0000256" key="6">
    <source>
        <dbReference type="ARBA" id="ARBA00023163"/>
    </source>
</evidence>
<dbReference type="GO" id="GO:0005634">
    <property type="term" value="C:nucleus"/>
    <property type="evidence" value="ECO:0007669"/>
    <property type="project" value="UniProtKB-SubCell"/>
</dbReference>
<dbReference type="Pfam" id="PF02362">
    <property type="entry name" value="B3"/>
    <property type="match status" value="1"/>
</dbReference>
<gene>
    <name evidence="11" type="ORF">OPV22_006128</name>
</gene>
<proteinExistence type="inferred from homology"/>
<dbReference type="Gene3D" id="2.40.330.10">
    <property type="entry name" value="DNA-binding pseudobarrel domain"/>
    <property type="match status" value="1"/>
</dbReference>
<comment type="similarity">
    <text evidence="3 9">Belongs to the ARF family.</text>
</comment>
<organism evidence="11 12">
    <name type="scientific">Ensete ventricosum</name>
    <name type="common">Abyssinian banana</name>
    <name type="synonym">Musa ensete</name>
    <dbReference type="NCBI Taxonomy" id="4639"/>
    <lineage>
        <taxon>Eukaryota</taxon>
        <taxon>Viridiplantae</taxon>
        <taxon>Streptophyta</taxon>
        <taxon>Embryophyta</taxon>
        <taxon>Tracheophyta</taxon>
        <taxon>Spermatophyta</taxon>
        <taxon>Magnoliopsida</taxon>
        <taxon>Liliopsida</taxon>
        <taxon>Zingiberales</taxon>
        <taxon>Musaceae</taxon>
        <taxon>Ensete</taxon>
    </lineage>
</organism>
<keyword evidence="8 9" id="KW-0927">Auxin signaling pathway</keyword>
<dbReference type="PANTHER" id="PTHR31384">
    <property type="entry name" value="AUXIN RESPONSE FACTOR 4-RELATED"/>
    <property type="match status" value="1"/>
</dbReference>
<dbReference type="Pfam" id="PF06507">
    <property type="entry name" value="ARF_AD"/>
    <property type="match status" value="1"/>
</dbReference>
<evidence type="ECO:0000256" key="4">
    <source>
        <dbReference type="ARBA" id="ARBA00023015"/>
    </source>
</evidence>
<evidence type="ECO:0000256" key="7">
    <source>
        <dbReference type="ARBA" id="ARBA00023242"/>
    </source>
</evidence>
<dbReference type="Gene3D" id="2.30.30.1040">
    <property type="match status" value="1"/>
</dbReference>
<dbReference type="PANTHER" id="PTHR31384:SF150">
    <property type="entry name" value="AUXIN RESPONSE FACTOR 6"/>
    <property type="match status" value="1"/>
</dbReference>
<dbReference type="Proteomes" id="UP001222027">
    <property type="component" value="Unassembled WGS sequence"/>
</dbReference>
<keyword evidence="6 9" id="KW-0804">Transcription</keyword>
<evidence type="ECO:0000256" key="8">
    <source>
        <dbReference type="ARBA" id="ARBA00023294"/>
    </source>
</evidence>
<dbReference type="SMART" id="SM01019">
    <property type="entry name" value="B3"/>
    <property type="match status" value="1"/>
</dbReference>
<dbReference type="FunFam" id="2.40.330.10:FF:000001">
    <property type="entry name" value="Auxin response factor"/>
    <property type="match status" value="1"/>
</dbReference>
<evidence type="ECO:0000256" key="3">
    <source>
        <dbReference type="ARBA" id="ARBA00007853"/>
    </source>
</evidence>
<dbReference type="CDD" id="cd10017">
    <property type="entry name" value="B3_DNA"/>
    <property type="match status" value="1"/>
</dbReference>
<evidence type="ECO:0000313" key="11">
    <source>
        <dbReference type="EMBL" id="KAJ8505242.1"/>
    </source>
</evidence>
<keyword evidence="7 9" id="KW-0539">Nucleus</keyword>
<evidence type="ECO:0000256" key="9">
    <source>
        <dbReference type="RuleBase" id="RU004561"/>
    </source>
</evidence>
<evidence type="ECO:0000256" key="2">
    <source>
        <dbReference type="ARBA" id="ARBA00004123"/>
    </source>
</evidence>
<evidence type="ECO:0000256" key="1">
    <source>
        <dbReference type="ARBA" id="ARBA00003182"/>
    </source>
</evidence>
<evidence type="ECO:0000313" key="12">
    <source>
        <dbReference type="Proteomes" id="UP001222027"/>
    </source>
</evidence>
<dbReference type="AlphaFoldDB" id="A0AAV8Q3B5"/>
<reference evidence="11 12" key="1">
    <citation type="submission" date="2022-12" db="EMBL/GenBank/DDBJ databases">
        <title>Chromosome-scale assembly of the Ensete ventricosum genome.</title>
        <authorList>
            <person name="Dussert Y."/>
            <person name="Stocks J."/>
            <person name="Wendawek A."/>
            <person name="Woldeyes F."/>
            <person name="Nichols R.A."/>
            <person name="Borrell J.S."/>
        </authorList>
    </citation>
    <scope>NUCLEOTIDE SEQUENCE [LARGE SCALE GENOMIC DNA]</scope>
    <source>
        <strain evidence="12">cv. Maze</strain>
        <tissue evidence="11">Seeds</tissue>
    </source>
</reference>
<name>A0AAV8Q3B5_ENSVE</name>
<dbReference type="SUPFAM" id="SSF101936">
    <property type="entry name" value="DNA-binding pseudobarrel domain"/>
    <property type="match status" value="1"/>
</dbReference>
<dbReference type="InterPro" id="IPR003340">
    <property type="entry name" value="B3_DNA-bd"/>
</dbReference>
<evidence type="ECO:0000259" key="10">
    <source>
        <dbReference type="PROSITE" id="PS50863"/>
    </source>
</evidence>
<sequence length="809" mass="90715">MGSSLRALKTWAEMQLQLHLLTSGVDHAWAISGLMSLEAVVFRLFGRYKMKLSTVGISQQAPEGEEKRCLDSELWHACAGPLVCLPTAGTRVVYFPQGHIEQVAASANKEVECHFCNYPSLLPQLLCQLHNVTLHADVETDEVYAQMTLQPLGPEEQKDTYFPIEMSFASKQPTNYFCKILTASDTSTHGGFSIPRRAAEKVFPPLDFSQQPPVQELIARDLYDVEWKFRHIFRGQPKRHLLTTGWSVFVSAKRLVAGDSVLFIWNEKNQLLLGIRPHAAATKSRFTIFYNPRASPTEFVIPLSKYTKAVFHTRVSIGMRFRMLFETEESSIRRYIGTITGISVLDPVRWPTSHWKTVQVGWDESTEGERQSWHPGASFPHDIKEDELNALMWSRGLAAERGMCSLNLSSLALQDVQHWDILKLQFLQNQQPIQFLPRSYASSSLLQHRDCQQTKQQIVNSQPQCVTEPILYEQWQPPQNEQQKKQVEKAHANTQAFPMHNNHVQQQSHLPSPLFESSSTPTSSLGFSSIPTSSSVQDILGFAYCEENAGGSNYSHLGQSMLNHPNWQSWDPKFTKTQPISFDDVALLPSLPAGTEVFRVNLNNTLFSFGKDSSSSLTNAVPNLGIVNDMPSVPCTGSFFHNSLDGYVDDSSGLLQNEGEIDLQSQHFVKVYKSGSVGRENDVLLLGDDPWESFVNNVCEGHLWLMSKQGLPSSRLSTGAPYRRSLHDFVVLRFSMICKITDNMQFDGVCSLPPDINLEVLMGDRSSLAHRFGSSRMVSCRDTEIGELTAVTEEVTGYGPAVDPMFGLT</sequence>
<comment type="caution">
    <text evidence="11">The sequence shown here is derived from an EMBL/GenBank/DDBJ whole genome shotgun (WGS) entry which is preliminary data.</text>
</comment>
<comment type="subunit">
    <text evidence="9">Homodimers and heterodimers.</text>
</comment>
<dbReference type="InterPro" id="IPR015300">
    <property type="entry name" value="DNA-bd_pseudobarrel_sf"/>
</dbReference>
<protein>
    <recommendedName>
        <fullName evidence="9">Auxin response factor</fullName>
    </recommendedName>
</protein>
<comment type="subcellular location">
    <subcellularLocation>
        <location evidence="2 9">Nucleus</location>
    </subcellularLocation>
</comment>
<keyword evidence="5 9" id="KW-0238">DNA-binding</keyword>
<evidence type="ECO:0000256" key="5">
    <source>
        <dbReference type="ARBA" id="ARBA00023125"/>
    </source>
</evidence>